<feature type="binding site" evidence="7">
    <location>
        <position position="408"/>
    </location>
    <ligand>
        <name>deamido-NAD(+)</name>
        <dbReference type="ChEBI" id="CHEBI:58437"/>
        <note>ligand shared between two neighboring subunits</note>
    </ligand>
</feature>
<dbReference type="UniPathway" id="UPA00253">
    <property type="reaction ID" value="UER00334"/>
</dbReference>
<dbReference type="SUPFAM" id="SSF52402">
    <property type="entry name" value="Adenine nucleotide alpha hydrolases-like"/>
    <property type="match status" value="1"/>
</dbReference>
<dbReference type="InterPro" id="IPR014445">
    <property type="entry name" value="Gln-dep_NAD_synthase"/>
</dbReference>
<dbReference type="GO" id="GO:0000257">
    <property type="term" value="F:nitrilase activity"/>
    <property type="evidence" value="ECO:0007669"/>
    <property type="project" value="UniProtKB-ARBA"/>
</dbReference>
<evidence type="ECO:0000256" key="1">
    <source>
        <dbReference type="ARBA" id="ARBA00005188"/>
    </source>
</evidence>
<feature type="active site" description="Proton acceptor; for glutaminase activity" evidence="7">
    <location>
        <position position="49"/>
    </location>
</feature>
<comment type="catalytic activity">
    <reaction evidence="7 8">
        <text>deamido-NAD(+) + L-glutamine + ATP + H2O = L-glutamate + AMP + diphosphate + NAD(+) + H(+)</text>
        <dbReference type="Rhea" id="RHEA:24384"/>
        <dbReference type="ChEBI" id="CHEBI:15377"/>
        <dbReference type="ChEBI" id="CHEBI:15378"/>
        <dbReference type="ChEBI" id="CHEBI:29985"/>
        <dbReference type="ChEBI" id="CHEBI:30616"/>
        <dbReference type="ChEBI" id="CHEBI:33019"/>
        <dbReference type="ChEBI" id="CHEBI:57540"/>
        <dbReference type="ChEBI" id="CHEBI:58359"/>
        <dbReference type="ChEBI" id="CHEBI:58437"/>
        <dbReference type="ChEBI" id="CHEBI:456215"/>
        <dbReference type="EC" id="6.3.5.1"/>
    </reaction>
</comment>
<dbReference type="SUPFAM" id="SSF56317">
    <property type="entry name" value="Carbon-nitrogen hydrolase"/>
    <property type="match status" value="1"/>
</dbReference>
<evidence type="ECO:0000256" key="8">
    <source>
        <dbReference type="PIRNR" id="PIRNR006630"/>
    </source>
</evidence>
<dbReference type="GO" id="GO:0009435">
    <property type="term" value="P:NAD+ biosynthetic process"/>
    <property type="evidence" value="ECO:0007669"/>
    <property type="project" value="UniProtKB-UniRule"/>
</dbReference>
<dbReference type="Gene3D" id="3.40.50.620">
    <property type="entry name" value="HUPs"/>
    <property type="match status" value="1"/>
</dbReference>
<feature type="active site" description="Proton acceptor" evidence="9">
    <location>
        <position position="49"/>
    </location>
</feature>
<feature type="binding site" evidence="7">
    <location>
        <position position="379"/>
    </location>
    <ligand>
        <name>deamido-NAD(+)</name>
        <dbReference type="ChEBI" id="CHEBI:58437"/>
        <note>ligand shared between two neighboring subunits</note>
    </ligand>
</feature>
<organism evidence="12 13">
    <name type="scientific">Bauldia litoralis</name>
    <dbReference type="NCBI Taxonomy" id="665467"/>
    <lineage>
        <taxon>Bacteria</taxon>
        <taxon>Pseudomonadati</taxon>
        <taxon>Pseudomonadota</taxon>
        <taxon>Alphaproteobacteria</taxon>
        <taxon>Hyphomicrobiales</taxon>
        <taxon>Kaistiaceae</taxon>
        <taxon>Bauldia</taxon>
    </lineage>
</organism>
<feature type="active site" description="For glutaminase activity" evidence="7">
    <location>
        <position position="118"/>
    </location>
</feature>
<keyword evidence="6 7" id="KW-0520">NAD</keyword>
<dbReference type="InterPro" id="IPR000132">
    <property type="entry name" value="Nitrilase/CN_hydratase_CS"/>
</dbReference>
<dbReference type="PROSITE" id="PS50263">
    <property type="entry name" value="CN_HYDROLASE"/>
    <property type="match status" value="1"/>
</dbReference>
<dbReference type="Pfam" id="PF02540">
    <property type="entry name" value="NAD_synthase"/>
    <property type="match status" value="1"/>
</dbReference>
<evidence type="ECO:0000256" key="7">
    <source>
        <dbReference type="HAMAP-Rule" id="MF_02090"/>
    </source>
</evidence>
<comment type="function">
    <text evidence="7">Catalyzes the ATP-dependent amidation of deamido-NAD to form NAD. Uses L-glutamine as a nitrogen source.</text>
</comment>
<dbReference type="GO" id="GO:0005737">
    <property type="term" value="C:cytoplasm"/>
    <property type="evidence" value="ECO:0007669"/>
    <property type="project" value="InterPro"/>
</dbReference>
<dbReference type="FunFam" id="3.40.50.620:FF:000106">
    <property type="entry name" value="Glutamine-dependent NAD(+) synthetase"/>
    <property type="match status" value="1"/>
</dbReference>
<dbReference type="Proteomes" id="UP000199071">
    <property type="component" value="Unassembled WGS sequence"/>
</dbReference>
<feature type="active site" description="Nucleophile; for glutaminase activity" evidence="7">
    <location>
        <position position="154"/>
    </location>
</feature>
<dbReference type="Gene3D" id="3.60.110.10">
    <property type="entry name" value="Carbon-nitrogen hydrolase"/>
    <property type="match status" value="1"/>
</dbReference>
<dbReference type="PANTHER" id="PTHR23090:SF9">
    <property type="entry name" value="GLUTAMINE-DEPENDENT NAD(+) SYNTHETASE"/>
    <property type="match status" value="1"/>
</dbReference>
<protein>
    <recommendedName>
        <fullName evidence="7 8">Glutamine-dependent NAD(+) synthetase</fullName>
        <ecNumber evidence="7 8">6.3.5.1</ecNumber>
    </recommendedName>
    <alternativeName>
        <fullName evidence="7 8">NAD(+) synthase [glutamine-hydrolyzing]</fullName>
    </alternativeName>
</protein>
<feature type="domain" description="CN hydrolase" evidence="11">
    <location>
        <begin position="9"/>
        <end position="256"/>
    </location>
</feature>
<feature type="binding site" evidence="7">
    <location>
        <position position="403"/>
    </location>
    <ligand>
        <name>ATP</name>
        <dbReference type="ChEBI" id="CHEBI:30616"/>
    </ligand>
</feature>
<dbReference type="HAMAP" id="MF_02090">
    <property type="entry name" value="NadE_glutamine_dep"/>
    <property type="match status" value="1"/>
</dbReference>
<keyword evidence="4 7" id="KW-0547">Nucleotide-binding</keyword>
<dbReference type="CDD" id="cd00553">
    <property type="entry name" value="NAD_synthase"/>
    <property type="match status" value="1"/>
</dbReference>
<dbReference type="AlphaFoldDB" id="A0A1G6CHF7"/>
<feature type="binding site" evidence="7">
    <location>
        <begin position="296"/>
        <end position="303"/>
    </location>
    <ligand>
        <name>ATP</name>
        <dbReference type="ChEBI" id="CHEBI:30616"/>
    </ligand>
</feature>
<feature type="binding site" evidence="7">
    <location>
        <position position="186"/>
    </location>
    <ligand>
        <name>L-glutamine</name>
        <dbReference type="ChEBI" id="CHEBI:58359"/>
    </ligand>
</feature>
<evidence type="ECO:0000313" key="13">
    <source>
        <dbReference type="Proteomes" id="UP000199071"/>
    </source>
</evidence>
<evidence type="ECO:0000256" key="6">
    <source>
        <dbReference type="ARBA" id="ARBA00023027"/>
    </source>
</evidence>
<comment type="similarity">
    <text evidence="10">Belongs to the NAD synthetase family.</text>
</comment>
<dbReference type="GO" id="GO:0003952">
    <property type="term" value="F:NAD+ synthase (glutamine-hydrolyzing) activity"/>
    <property type="evidence" value="ECO:0007669"/>
    <property type="project" value="UniProtKB-UniRule"/>
</dbReference>
<comment type="similarity">
    <text evidence="2 7 8">In the C-terminal section; belongs to the NAD synthetase family.</text>
</comment>
<dbReference type="PIRSF" id="PIRSF006630">
    <property type="entry name" value="NADS_GAT"/>
    <property type="match status" value="1"/>
</dbReference>
<evidence type="ECO:0000256" key="5">
    <source>
        <dbReference type="ARBA" id="ARBA00022840"/>
    </source>
</evidence>
<dbReference type="InterPro" id="IPR014729">
    <property type="entry name" value="Rossmann-like_a/b/a_fold"/>
</dbReference>
<dbReference type="EC" id="6.3.5.1" evidence="7 8"/>
<dbReference type="CDD" id="cd07570">
    <property type="entry name" value="GAT_Gln-NAD-synth"/>
    <property type="match status" value="1"/>
</dbReference>
<dbReference type="InterPro" id="IPR022310">
    <property type="entry name" value="NAD/GMP_synthase"/>
</dbReference>
<dbReference type="OrthoDB" id="9760188at2"/>
<dbReference type="InterPro" id="IPR003694">
    <property type="entry name" value="NAD_synthase"/>
</dbReference>
<accession>A0A1G6CHF7</accession>
<dbReference type="InterPro" id="IPR036526">
    <property type="entry name" value="C-N_Hydrolase_sf"/>
</dbReference>
<dbReference type="GO" id="GO:0008795">
    <property type="term" value="F:NAD+ synthase activity"/>
    <property type="evidence" value="ECO:0007669"/>
    <property type="project" value="UniProtKB-UniRule"/>
</dbReference>
<dbReference type="InterPro" id="IPR003010">
    <property type="entry name" value="C-N_Hydrolase"/>
</dbReference>
<reference evidence="12 13" key="1">
    <citation type="submission" date="2016-10" db="EMBL/GenBank/DDBJ databases">
        <authorList>
            <person name="de Groot N.N."/>
        </authorList>
    </citation>
    <scope>NUCLEOTIDE SEQUENCE [LARGE SCALE GENOMIC DNA]</scope>
    <source>
        <strain evidence="12 13">ATCC 35022</strain>
    </source>
</reference>
<dbReference type="Pfam" id="PF00795">
    <property type="entry name" value="CN_hydrolase"/>
    <property type="match status" value="1"/>
</dbReference>
<evidence type="ECO:0000259" key="11">
    <source>
        <dbReference type="PROSITE" id="PS50263"/>
    </source>
</evidence>
<keyword evidence="3 7" id="KW-0436">Ligase</keyword>
<evidence type="ECO:0000256" key="3">
    <source>
        <dbReference type="ARBA" id="ARBA00022598"/>
    </source>
</evidence>
<dbReference type="GO" id="GO:0005524">
    <property type="term" value="F:ATP binding"/>
    <property type="evidence" value="ECO:0007669"/>
    <property type="project" value="UniProtKB-UniRule"/>
</dbReference>
<dbReference type="GO" id="GO:0004359">
    <property type="term" value="F:glutaminase activity"/>
    <property type="evidence" value="ECO:0007669"/>
    <property type="project" value="InterPro"/>
</dbReference>
<evidence type="ECO:0000256" key="9">
    <source>
        <dbReference type="PROSITE-ProRule" id="PRU10139"/>
    </source>
</evidence>
<dbReference type="PANTHER" id="PTHR23090">
    <property type="entry name" value="NH 3 /GLUTAMINE-DEPENDENT NAD + SYNTHETASE"/>
    <property type="match status" value="1"/>
</dbReference>
<dbReference type="STRING" id="665467.SAMN02982931_02509"/>
<feature type="binding site" evidence="7">
    <location>
        <position position="124"/>
    </location>
    <ligand>
        <name>L-glutamine</name>
        <dbReference type="ChEBI" id="CHEBI:58359"/>
    </ligand>
</feature>
<keyword evidence="5 7" id="KW-0067">ATP-binding</keyword>
<dbReference type="NCBIfam" id="TIGR00552">
    <property type="entry name" value="nadE"/>
    <property type="match status" value="1"/>
</dbReference>
<dbReference type="RefSeq" id="WP_090876751.1">
    <property type="nucleotide sequence ID" value="NZ_FMXQ01000004.1"/>
</dbReference>
<evidence type="ECO:0000313" key="12">
    <source>
        <dbReference type="EMBL" id="SDB32353.1"/>
    </source>
</evidence>
<feature type="binding site" evidence="7">
    <location>
        <position position="527"/>
    </location>
    <ligand>
        <name>deamido-NAD(+)</name>
        <dbReference type="ChEBI" id="CHEBI:58437"/>
        <note>ligand shared between two neighboring subunits</note>
    </ligand>
</feature>
<feature type="binding site" evidence="7">
    <location>
        <position position="180"/>
    </location>
    <ligand>
        <name>L-glutamine</name>
        <dbReference type="ChEBI" id="CHEBI:58359"/>
    </ligand>
</feature>
<gene>
    <name evidence="7" type="primary">nadE</name>
    <name evidence="12" type="ORF">SAMN02982931_02509</name>
</gene>
<dbReference type="NCBIfam" id="NF010588">
    <property type="entry name" value="PRK13981.1"/>
    <property type="match status" value="1"/>
</dbReference>
<evidence type="ECO:0000256" key="4">
    <source>
        <dbReference type="ARBA" id="ARBA00022741"/>
    </source>
</evidence>
<dbReference type="PROSITE" id="PS00920">
    <property type="entry name" value="NITRIL_CHT_1"/>
    <property type="match status" value="1"/>
</dbReference>
<dbReference type="EMBL" id="FMXQ01000004">
    <property type="protein sequence ID" value="SDB32353.1"/>
    <property type="molecule type" value="Genomic_DNA"/>
</dbReference>
<name>A0A1G6CHF7_9HYPH</name>
<evidence type="ECO:0000256" key="10">
    <source>
        <dbReference type="RuleBase" id="RU003811"/>
    </source>
</evidence>
<comment type="pathway">
    <text evidence="1 7 8">Cofactor biosynthesis; NAD(+) biosynthesis; NAD(+) from deamido-NAD(+) (L-Gln route): step 1/1.</text>
</comment>
<keyword evidence="13" id="KW-1185">Reference proteome</keyword>
<proteinExistence type="inferred from homology"/>
<sequence length="558" mass="60622">MTADLTDTIRITVAQLDSVVGDIDGNLEKARAARRTAAAAGADLVVFSELFIAGYPPEDLVLKPAFQDACRRAVEAFAADTADGGPGVVIGTPWPEDGKVYNAVALLDGGAVQAMRYKVELPNYGVFDELRVFEPGPLPGPVGFRGLRLGLPICEDIWFEQVCECLLETGAEMLVVPNGSPYWQGKADARQQVAIARVVETGLPMVYVNQCGGQDELVFDGGSFGLHGDRTLAFQMPQLAEAIETFTWTRDATLGWRCADGRFAELPDLQHANWQACVLGLRDYVNKTGFPGVVLGLSGGIDSAVVAAMAVDALGPERVHCVMLPYHYTSGESLSDAAALAANLGVRYDTVPIAGPVEGFEAALKPMFGDSPPDTTEENLQSRTRGTILMAISNKFGAMVLTTGNKSENSVGYATLYGDMNGGFNPIKDLYKTEVYKLASWRNAHHPAGAIGPDGALIPENIITRPPSAELRPDQTDQDSLPPYDVLDDILECLVEEEMRIADVVARGHDIETVRRIERLLYIAEYKRRQAAPGVKITRKNFGRDRRYPIVNKFRDRD</sequence>
<comment type="caution">
    <text evidence="7">Lacks conserved residue(s) required for the propagation of feature annotation.</text>
</comment>
<evidence type="ECO:0000256" key="2">
    <source>
        <dbReference type="ARBA" id="ARBA00007145"/>
    </source>
</evidence>